<evidence type="ECO:0000256" key="5">
    <source>
        <dbReference type="ARBA" id="ARBA00023136"/>
    </source>
</evidence>
<feature type="transmembrane region" description="Helical" evidence="7">
    <location>
        <begin position="207"/>
        <end position="225"/>
    </location>
</feature>
<comment type="similarity">
    <text evidence="2 7">Belongs to the CTL (choline transporter-like) family.</text>
</comment>
<evidence type="ECO:0000313" key="8">
    <source>
        <dbReference type="Proteomes" id="UP000515154"/>
    </source>
</evidence>
<dbReference type="RefSeq" id="XP_036354877.1">
    <property type="nucleotide sequence ID" value="XM_036498984.1"/>
</dbReference>
<evidence type="ECO:0000256" key="3">
    <source>
        <dbReference type="ARBA" id="ARBA00022692"/>
    </source>
</evidence>
<reference evidence="9" key="1">
    <citation type="submission" date="2025-08" db="UniProtKB">
        <authorList>
            <consortium name="RefSeq"/>
        </authorList>
    </citation>
    <scope>IDENTIFICATION</scope>
</reference>
<evidence type="ECO:0000256" key="1">
    <source>
        <dbReference type="ARBA" id="ARBA00004141"/>
    </source>
</evidence>
<comment type="subcellular location">
    <subcellularLocation>
        <location evidence="7">Cell membrane</location>
        <topology evidence="7">Multi-pass membrane protein</topology>
    </subcellularLocation>
    <subcellularLocation>
        <location evidence="1">Membrane</location>
        <topology evidence="1">Multi-pass membrane protein</topology>
    </subcellularLocation>
</comment>
<evidence type="ECO:0000256" key="7">
    <source>
        <dbReference type="RuleBase" id="RU368066"/>
    </source>
</evidence>
<evidence type="ECO:0000256" key="2">
    <source>
        <dbReference type="ARBA" id="ARBA00007168"/>
    </source>
</evidence>
<sequence>MQTFFIGAMGDIMATKYDLLVFTLISVVIALIFVMLLRCFAGIIICVALLAMTVALSFGRLFLVLPGTYFFITRYYQLKDSGAEAWPGGLTTNIKSYGDYYNLNLTIGMSWCYDEGCIFGILLGVLVLVILGCWKNIRVAIQLLKETSKLLYRPYLLAYDLFMWFWLVQFIDGINICVIAGSFSGYYWALNKPKDIPVSPVIKSLRYHLGSVAFGSLIIAIVKFIRAILEYISYKLKKFNNKLVQILLMLLFDLICRIMKCCFWCLEKFLKFLTQNAYIQVVGLISFITSRGIFEIFSTGVATLFLCYCFFIFLFLVHDLDKNDGTADKPYYMSKNLMKILGKKNKPTL</sequence>
<feature type="transmembrane region" description="Helical" evidence="7">
    <location>
        <begin position="246"/>
        <end position="266"/>
    </location>
</feature>
<accession>A0A7E6EJ23</accession>
<keyword evidence="3 7" id="KW-0812">Transmembrane</keyword>
<keyword evidence="5 7" id="KW-0472">Membrane</keyword>
<feature type="transmembrane region" description="Helical" evidence="7">
    <location>
        <begin position="296"/>
        <end position="317"/>
    </location>
</feature>
<evidence type="ECO:0000256" key="4">
    <source>
        <dbReference type="ARBA" id="ARBA00022989"/>
    </source>
</evidence>
<proteinExistence type="inferred from homology"/>
<dbReference type="Proteomes" id="UP000515154">
    <property type="component" value="Unplaced"/>
</dbReference>
<organism evidence="8 9">
    <name type="scientific">Octopus sinensis</name>
    <name type="common">East Asian common octopus</name>
    <dbReference type="NCBI Taxonomy" id="2607531"/>
    <lineage>
        <taxon>Eukaryota</taxon>
        <taxon>Metazoa</taxon>
        <taxon>Spiralia</taxon>
        <taxon>Lophotrochozoa</taxon>
        <taxon>Mollusca</taxon>
        <taxon>Cephalopoda</taxon>
        <taxon>Coleoidea</taxon>
        <taxon>Octopodiformes</taxon>
        <taxon>Octopoda</taxon>
        <taxon>Incirrata</taxon>
        <taxon>Octopodidae</taxon>
        <taxon>Octopus</taxon>
    </lineage>
</organism>
<gene>
    <name evidence="9" type="primary">LOC115228636</name>
</gene>
<dbReference type="KEGG" id="osn:115228636"/>
<keyword evidence="4 7" id="KW-1133">Transmembrane helix</keyword>
<dbReference type="PANTHER" id="PTHR12385">
    <property type="entry name" value="CHOLINE TRANSPORTER-LIKE (SLC FAMILY 44)"/>
    <property type="match status" value="1"/>
</dbReference>
<dbReference type="GO" id="GO:0005886">
    <property type="term" value="C:plasma membrane"/>
    <property type="evidence" value="ECO:0007669"/>
    <property type="project" value="UniProtKB-SubCell"/>
</dbReference>
<keyword evidence="8" id="KW-1185">Reference proteome</keyword>
<dbReference type="InterPro" id="IPR007603">
    <property type="entry name" value="Choline_transptr-like"/>
</dbReference>
<dbReference type="PANTHER" id="PTHR12385:SF14">
    <property type="entry name" value="CHOLINE TRANSPORTER-LIKE 2"/>
    <property type="match status" value="1"/>
</dbReference>
<protein>
    <recommendedName>
        <fullName evidence="7">Choline transporter-like protein</fullName>
    </recommendedName>
</protein>
<evidence type="ECO:0000256" key="6">
    <source>
        <dbReference type="ARBA" id="ARBA00023180"/>
    </source>
</evidence>
<dbReference type="AlphaFoldDB" id="A0A7E6EJ23"/>
<dbReference type="GO" id="GO:0022857">
    <property type="term" value="F:transmembrane transporter activity"/>
    <property type="evidence" value="ECO:0007669"/>
    <property type="project" value="UniProtKB-UniRule"/>
</dbReference>
<keyword evidence="6" id="KW-0325">Glycoprotein</keyword>
<feature type="transmembrane region" description="Helical" evidence="7">
    <location>
        <begin position="157"/>
        <end position="187"/>
    </location>
</feature>
<feature type="transmembrane region" description="Helical" evidence="7">
    <location>
        <begin position="118"/>
        <end position="137"/>
    </location>
</feature>
<dbReference type="Pfam" id="PF04515">
    <property type="entry name" value="Choline_transpo"/>
    <property type="match status" value="1"/>
</dbReference>
<name>A0A7E6EJ23_9MOLL</name>
<comment type="function">
    <text evidence="7">Choline transporter.</text>
</comment>
<feature type="transmembrane region" description="Helical" evidence="7">
    <location>
        <begin position="44"/>
        <end position="72"/>
    </location>
</feature>
<evidence type="ECO:0000313" key="9">
    <source>
        <dbReference type="RefSeq" id="XP_036354877.1"/>
    </source>
</evidence>
<feature type="transmembrane region" description="Helical" evidence="7">
    <location>
        <begin position="19"/>
        <end position="37"/>
    </location>
</feature>